<reference evidence="2 3" key="1">
    <citation type="submission" date="2022-03" db="EMBL/GenBank/DDBJ databases">
        <title>Hymenobactersp. isolated from the air.</title>
        <authorList>
            <person name="Won M."/>
            <person name="Kwon S.-W."/>
        </authorList>
    </citation>
    <scope>NUCLEOTIDE SEQUENCE [LARGE SCALE GENOMIC DNA]</scope>
    <source>
        <strain evidence="2 3">KACC 22596</strain>
    </source>
</reference>
<dbReference type="RefSeq" id="WP_243513783.1">
    <property type="nucleotide sequence ID" value="NZ_CP094534.1"/>
</dbReference>
<keyword evidence="3" id="KW-1185">Reference proteome</keyword>
<proteinExistence type="predicted"/>
<dbReference type="InterPro" id="IPR003848">
    <property type="entry name" value="DUF218"/>
</dbReference>
<dbReference type="PANTHER" id="PTHR30336">
    <property type="entry name" value="INNER MEMBRANE PROTEIN, PROBABLE PERMEASE"/>
    <property type="match status" value="1"/>
</dbReference>
<name>A0ABY4B7G3_9BACT</name>
<dbReference type="EMBL" id="CP094534">
    <property type="protein sequence ID" value="UOE33703.1"/>
    <property type="molecule type" value="Genomic_DNA"/>
</dbReference>
<gene>
    <name evidence="2" type="ORF">MTP16_21590</name>
</gene>
<dbReference type="InterPro" id="IPR014729">
    <property type="entry name" value="Rossmann-like_a/b/a_fold"/>
</dbReference>
<feature type="domain" description="DUF218" evidence="1">
    <location>
        <begin position="38"/>
        <end position="179"/>
    </location>
</feature>
<evidence type="ECO:0000259" key="1">
    <source>
        <dbReference type="Pfam" id="PF02698"/>
    </source>
</evidence>
<protein>
    <submittedName>
        <fullName evidence="2">YdcF family protein</fullName>
    </submittedName>
</protein>
<dbReference type="Gene3D" id="3.40.50.620">
    <property type="entry name" value="HUPs"/>
    <property type="match status" value="1"/>
</dbReference>
<sequence>MRYLNGAKALLGLFLLWFFGHTAFTVVDGLTDQQKKADLAVILGNKVNEDGTLSARLESRLRCGLALYRRGRVRRLLVSGGLGREGYLEGQKMKAYLLAHAVPDSLIVVDNHGDNTQATVANTLRLRDSLHFRSLLIVSQYYHLTRTKMLFRKQHFNAISSASPRYFEARDAYSLIREFFAYYSE</sequence>
<dbReference type="InterPro" id="IPR051599">
    <property type="entry name" value="Cell_Envelope_Assoc"/>
</dbReference>
<evidence type="ECO:0000313" key="3">
    <source>
        <dbReference type="Proteomes" id="UP000831390"/>
    </source>
</evidence>
<accession>A0ABY4B7G3</accession>
<evidence type="ECO:0000313" key="2">
    <source>
        <dbReference type="EMBL" id="UOE33703.1"/>
    </source>
</evidence>
<dbReference type="CDD" id="cd06259">
    <property type="entry name" value="YdcF-like"/>
    <property type="match status" value="1"/>
</dbReference>
<dbReference type="Pfam" id="PF02698">
    <property type="entry name" value="DUF218"/>
    <property type="match status" value="1"/>
</dbReference>
<organism evidence="2 3">
    <name type="scientific">Hymenobacter monticola</name>
    <dbReference type="NCBI Taxonomy" id="1705399"/>
    <lineage>
        <taxon>Bacteria</taxon>
        <taxon>Pseudomonadati</taxon>
        <taxon>Bacteroidota</taxon>
        <taxon>Cytophagia</taxon>
        <taxon>Cytophagales</taxon>
        <taxon>Hymenobacteraceae</taxon>
        <taxon>Hymenobacter</taxon>
    </lineage>
</organism>
<dbReference type="PANTHER" id="PTHR30336:SF20">
    <property type="entry name" value="DUF218 DOMAIN-CONTAINING PROTEIN"/>
    <property type="match status" value="1"/>
</dbReference>
<dbReference type="Proteomes" id="UP000831390">
    <property type="component" value="Chromosome"/>
</dbReference>